<keyword evidence="9" id="KW-0902">Two-component regulatory system</keyword>
<accession>D5BZ86</accession>
<dbReference type="KEGG" id="nhl:Nhal_3046"/>
<dbReference type="InterPro" id="IPR005467">
    <property type="entry name" value="His_kinase_dom"/>
</dbReference>
<dbReference type="Pfam" id="PF02518">
    <property type="entry name" value="HATPase_c"/>
    <property type="match status" value="1"/>
</dbReference>
<reference evidence="14" key="1">
    <citation type="submission" date="2010-04" db="EMBL/GenBank/DDBJ databases">
        <title>Complete genome sequence of Nitrosococcus halophilus Nc4, a salt-adapted, aerobic obligate ammonia-oxidizing sulfur purple bacterium.</title>
        <authorList>
            <consortium name="US DOE Joint Genome Institute"/>
            <person name="Campbell M.A."/>
            <person name="Malfatti S.A."/>
            <person name="Chain P.S.G."/>
            <person name="Heidelberg J.F."/>
            <person name="Ward B.B."/>
            <person name="Klotz M.G."/>
        </authorList>
    </citation>
    <scope>NUCLEOTIDE SEQUENCE [LARGE SCALE GENOMIC DNA]</scope>
    <source>
        <strain evidence="14">Nc4</strain>
    </source>
</reference>
<evidence type="ECO:0000259" key="12">
    <source>
        <dbReference type="PROSITE" id="PS50885"/>
    </source>
</evidence>
<evidence type="ECO:0000256" key="10">
    <source>
        <dbReference type="SAM" id="Phobius"/>
    </source>
</evidence>
<evidence type="ECO:0000256" key="9">
    <source>
        <dbReference type="ARBA" id="ARBA00023012"/>
    </source>
</evidence>
<evidence type="ECO:0000256" key="8">
    <source>
        <dbReference type="ARBA" id="ARBA00022989"/>
    </source>
</evidence>
<feature type="domain" description="HAMP" evidence="12">
    <location>
        <begin position="180"/>
        <end position="231"/>
    </location>
</feature>
<evidence type="ECO:0000256" key="4">
    <source>
        <dbReference type="ARBA" id="ARBA00022553"/>
    </source>
</evidence>
<dbReference type="EC" id="2.7.13.3" evidence="3"/>
<evidence type="ECO:0000313" key="13">
    <source>
        <dbReference type="EMBL" id="ADE16100.1"/>
    </source>
</evidence>
<dbReference type="Gene3D" id="3.30.565.10">
    <property type="entry name" value="Histidine kinase-like ATPase, C-terminal domain"/>
    <property type="match status" value="1"/>
</dbReference>
<dbReference type="STRING" id="472759.Nhal_3046"/>
<dbReference type="InterPro" id="IPR003660">
    <property type="entry name" value="HAMP_dom"/>
</dbReference>
<keyword evidence="4" id="KW-0597">Phosphoprotein</keyword>
<dbReference type="Proteomes" id="UP000001844">
    <property type="component" value="Chromosome"/>
</dbReference>
<name>D5BZ86_NITHN</name>
<evidence type="ECO:0000256" key="2">
    <source>
        <dbReference type="ARBA" id="ARBA00004370"/>
    </source>
</evidence>
<dbReference type="InterPro" id="IPR036890">
    <property type="entry name" value="HATPase_C_sf"/>
</dbReference>
<evidence type="ECO:0000313" key="14">
    <source>
        <dbReference type="Proteomes" id="UP000001844"/>
    </source>
</evidence>
<dbReference type="InterPro" id="IPR036097">
    <property type="entry name" value="HisK_dim/P_sf"/>
</dbReference>
<feature type="transmembrane region" description="Helical" evidence="10">
    <location>
        <begin position="161"/>
        <end position="179"/>
    </location>
</feature>
<evidence type="ECO:0000256" key="3">
    <source>
        <dbReference type="ARBA" id="ARBA00012438"/>
    </source>
</evidence>
<dbReference type="SUPFAM" id="SSF47384">
    <property type="entry name" value="Homodimeric domain of signal transducing histidine kinase"/>
    <property type="match status" value="1"/>
</dbReference>
<dbReference type="EMBL" id="CP001798">
    <property type="protein sequence ID" value="ADE16100.1"/>
    <property type="molecule type" value="Genomic_DNA"/>
</dbReference>
<dbReference type="PROSITE" id="PS50885">
    <property type="entry name" value="HAMP"/>
    <property type="match status" value="1"/>
</dbReference>
<feature type="domain" description="Histidine kinase" evidence="11">
    <location>
        <begin position="239"/>
        <end position="441"/>
    </location>
</feature>
<gene>
    <name evidence="13" type="ordered locus">Nhal_3046</name>
</gene>
<dbReference type="GO" id="GO:0005886">
    <property type="term" value="C:plasma membrane"/>
    <property type="evidence" value="ECO:0007669"/>
    <property type="project" value="TreeGrafter"/>
</dbReference>
<comment type="subcellular location">
    <subcellularLocation>
        <location evidence="2">Membrane</location>
    </subcellularLocation>
</comment>
<dbReference type="SUPFAM" id="SSF55874">
    <property type="entry name" value="ATPase domain of HSP90 chaperone/DNA topoisomerase II/histidine kinase"/>
    <property type="match status" value="1"/>
</dbReference>
<dbReference type="PANTHER" id="PTHR45436">
    <property type="entry name" value="SENSOR HISTIDINE KINASE YKOH"/>
    <property type="match status" value="1"/>
</dbReference>
<sequence length="444" mass="49210">MTPVNSMGRQLGMSLFISLLVPGVLAGQTAIWWLDQRQRATLATNLRQETVSVLAALSPGANGVRLERQALDPAYRRPLSGRYFLVITPQARWRSRSLWDTQLEAPLQEGLSATLVEGPRKQKLLRYRAHYQMDGQLIIVVVAQDYAPQLEDFTRLKTGGLVAWILLLAVLAAVQQGLIRRGLRPLRQVRRQLKQFRQGQRTTLDKNVVRELKPLVEEVNRLQEDTERQLRRSRHALGDLGHGLKTPLAVMKNQCRTQLLALSPVLADSLNKQLSQIEANIKRALGRARIAAGATPANRFTPAEDVPLLVHTLERAHDRDLNLKIEGSLPPALPLEREDMLEILGNLLDNAYKWAHQTVILSLQRQSAALIISVTDDGPGIAPSQRQAVLARGQRLDQQVPGHGLGLDIVNDMVEAYGGELSLDGNPGGGLQVQVRLPLPPPRG</sequence>
<keyword evidence="8 10" id="KW-1133">Transmembrane helix</keyword>
<dbReference type="Gene3D" id="1.10.287.130">
    <property type="match status" value="1"/>
</dbReference>
<dbReference type="PROSITE" id="PS50109">
    <property type="entry name" value="HIS_KIN"/>
    <property type="match status" value="1"/>
</dbReference>
<dbReference type="RefSeq" id="WP_013033950.1">
    <property type="nucleotide sequence ID" value="NC_013960.1"/>
</dbReference>
<evidence type="ECO:0000256" key="6">
    <source>
        <dbReference type="ARBA" id="ARBA00022692"/>
    </source>
</evidence>
<proteinExistence type="predicted"/>
<keyword evidence="6 10" id="KW-0812">Transmembrane</keyword>
<keyword evidence="5" id="KW-0808">Transferase</keyword>
<evidence type="ECO:0000256" key="1">
    <source>
        <dbReference type="ARBA" id="ARBA00000085"/>
    </source>
</evidence>
<keyword evidence="13" id="KW-0067">ATP-binding</keyword>
<dbReference type="HOGENOM" id="CLU_000445_42_3_6"/>
<evidence type="ECO:0000256" key="7">
    <source>
        <dbReference type="ARBA" id="ARBA00022777"/>
    </source>
</evidence>
<keyword evidence="13" id="KW-0547">Nucleotide-binding</keyword>
<dbReference type="GO" id="GO:0005524">
    <property type="term" value="F:ATP binding"/>
    <property type="evidence" value="ECO:0007669"/>
    <property type="project" value="UniProtKB-KW"/>
</dbReference>
<organism evidence="13 14">
    <name type="scientific">Nitrosococcus halophilus (strain Nc4)</name>
    <dbReference type="NCBI Taxonomy" id="472759"/>
    <lineage>
        <taxon>Bacteria</taxon>
        <taxon>Pseudomonadati</taxon>
        <taxon>Pseudomonadota</taxon>
        <taxon>Gammaproteobacteria</taxon>
        <taxon>Chromatiales</taxon>
        <taxon>Chromatiaceae</taxon>
        <taxon>Nitrosococcus</taxon>
    </lineage>
</organism>
<keyword evidence="14" id="KW-1185">Reference proteome</keyword>
<dbReference type="SMART" id="SM00387">
    <property type="entry name" value="HATPase_c"/>
    <property type="match status" value="1"/>
</dbReference>
<dbReference type="AlphaFoldDB" id="D5BZ86"/>
<dbReference type="GO" id="GO:0000155">
    <property type="term" value="F:phosphorelay sensor kinase activity"/>
    <property type="evidence" value="ECO:0007669"/>
    <property type="project" value="InterPro"/>
</dbReference>
<dbReference type="InterPro" id="IPR003594">
    <property type="entry name" value="HATPase_dom"/>
</dbReference>
<protein>
    <recommendedName>
        <fullName evidence="3">histidine kinase</fullName>
        <ecNumber evidence="3">2.7.13.3</ecNumber>
    </recommendedName>
</protein>
<evidence type="ECO:0000256" key="5">
    <source>
        <dbReference type="ARBA" id="ARBA00022679"/>
    </source>
</evidence>
<comment type="catalytic activity">
    <reaction evidence="1">
        <text>ATP + protein L-histidine = ADP + protein N-phospho-L-histidine.</text>
        <dbReference type="EC" id="2.7.13.3"/>
    </reaction>
</comment>
<dbReference type="InterPro" id="IPR050428">
    <property type="entry name" value="TCS_sensor_his_kinase"/>
</dbReference>
<evidence type="ECO:0000259" key="11">
    <source>
        <dbReference type="PROSITE" id="PS50109"/>
    </source>
</evidence>
<keyword evidence="10" id="KW-0472">Membrane</keyword>
<keyword evidence="7" id="KW-0418">Kinase</keyword>
<dbReference type="PANTHER" id="PTHR45436:SF5">
    <property type="entry name" value="SENSOR HISTIDINE KINASE TRCS"/>
    <property type="match status" value="1"/>
</dbReference>
<dbReference type="eggNOG" id="COG2205">
    <property type="taxonomic scope" value="Bacteria"/>
</dbReference>